<comment type="caution">
    <text evidence="1">The sequence shown here is derived from an EMBL/GenBank/DDBJ whole genome shotgun (WGS) entry which is preliminary data.</text>
</comment>
<dbReference type="AlphaFoldDB" id="A0AAW1W2F4"/>
<organism evidence="1 2">
    <name type="scientific">Rubus argutus</name>
    <name type="common">Southern blackberry</name>
    <dbReference type="NCBI Taxonomy" id="59490"/>
    <lineage>
        <taxon>Eukaryota</taxon>
        <taxon>Viridiplantae</taxon>
        <taxon>Streptophyta</taxon>
        <taxon>Embryophyta</taxon>
        <taxon>Tracheophyta</taxon>
        <taxon>Spermatophyta</taxon>
        <taxon>Magnoliopsida</taxon>
        <taxon>eudicotyledons</taxon>
        <taxon>Gunneridae</taxon>
        <taxon>Pentapetalae</taxon>
        <taxon>rosids</taxon>
        <taxon>fabids</taxon>
        <taxon>Rosales</taxon>
        <taxon>Rosaceae</taxon>
        <taxon>Rosoideae</taxon>
        <taxon>Rosoideae incertae sedis</taxon>
        <taxon>Rubus</taxon>
    </lineage>
</organism>
<dbReference type="EMBL" id="JBEDUW010000007">
    <property type="protein sequence ID" value="KAK9913691.1"/>
    <property type="molecule type" value="Genomic_DNA"/>
</dbReference>
<name>A0AAW1W2F4_RUBAR</name>
<dbReference type="PANTHER" id="PTHR38365:SF1">
    <property type="entry name" value="C2 DOMAIN-CONTAINING PROTEIN"/>
    <property type="match status" value="1"/>
</dbReference>
<accession>A0AAW1W2F4</accession>
<evidence type="ECO:0000313" key="2">
    <source>
        <dbReference type="Proteomes" id="UP001457282"/>
    </source>
</evidence>
<proteinExistence type="predicted"/>
<reference evidence="1 2" key="1">
    <citation type="journal article" date="2023" name="G3 (Bethesda)">
        <title>A chromosome-length genome assembly and annotation of blackberry (Rubus argutus, cv. 'Hillquist').</title>
        <authorList>
            <person name="Bruna T."/>
            <person name="Aryal R."/>
            <person name="Dudchenko O."/>
            <person name="Sargent D.J."/>
            <person name="Mead D."/>
            <person name="Buti M."/>
            <person name="Cavallini A."/>
            <person name="Hytonen T."/>
            <person name="Andres J."/>
            <person name="Pham M."/>
            <person name="Weisz D."/>
            <person name="Mascagni F."/>
            <person name="Usai G."/>
            <person name="Natali L."/>
            <person name="Bassil N."/>
            <person name="Fernandez G.E."/>
            <person name="Lomsadze A."/>
            <person name="Armour M."/>
            <person name="Olukolu B."/>
            <person name="Poorten T."/>
            <person name="Britton C."/>
            <person name="Davik J."/>
            <person name="Ashrafi H."/>
            <person name="Aiden E.L."/>
            <person name="Borodovsky M."/>
            <person name="Worthington M."/>
        </authorList>
    </citation>
    <scope>NUCLEOTIDE SEQUENCE [LARGE SCALE GENOMIC DNA]</scope>
    <source>
        <strain evidence="1">PI 553951</strain>
    </source>
</reference>
<dbReference type="Proteomes" id="UP001457282">
    <property type="component" value="Unassembled WGS sequence"/>
</dbReference>
<dbReference type="PANTHER" id="PTHR38365">
    <property type="entry name" value="C2 DOMAIN-CONTAINING PROTEIN-RELATED"/>
    <property type="match status" value="1"/>
</dbReference>
<keyword evidence="2" id="KW-1185">Reference proteome</keyword>
<sequence>MSSHCSAKPSRFQRYITSPKKRKDKVVEKKVHVESLTLWLDRVVGIDPPKSQHPAQVGTGLPSLVHVPLEGHPLGEGFLNVEVLRYNSKENLSNPGTSNCPSIGAVSRARIPLPVMINERINGRYELVKCDESGHLKPEGYIILAMGLKGFTYY</sequence>
<gene>
    <name evidence="1" type="ORF">M0R45_037501</name>
</gene>
<protein>
    <submittedName>
        <fullName evidence="1">Uncharacterized protein</fullName>
    </submittedName>
</protein>
<evidence type="ECO:0000313" key="1">
    <source>
        <dbReference type="EMBL" id="KAK9913691.1"/>
    </source>
</evidence>